<organism evidence="2 3">
    <name type="scientific">Gracilibacillus marinus</name>
    <dbReference type="NCBI Taxonomy" id="630535"/>
    <lineage>
        <taxon>Bacteria</taxon>
        <taxon>Bacillati</taxon>
        <taxon>Bacillota</taxon>
        <taxon>Bacilli</taxon>
        <taxon>Bacillales</taxon>
        <taxon>Bacillaceae</taxon>
        <taxon>Gracilibacillus</taxon>
    </lineage>
</organism>
<keyword evidence="1" id="KW-0472">Membrane</keyword>
<name>A0ABV8VRK2_9BACI</name>
<keyword evidence="3" id="KW-1185">Reference proteome</keyword>
<evidence type="ECO:0000313" key="3">
    <source>
        <dbReference type="Proteomes" id="UP001595880"/>
    </source>
</evidence>
<dbReference type="RefSeq" id="WP_390195812.1">
    <property type="nucleotide sequence ID" value="NZ_JBHSDV010000001.1"/>
</dbReference>
<feature type="transmembrane region" description="Helical" evidence="1">
    <location>
        <begin position="105"/>
        <end position="125"/>
    </location>
</feature>
<evidence type="ECO:0000313" key="2">
    <source>
        <dbReference type="EMBL" id="MFC4386829.1"/>
    </source>
</evidence>
<keyword evidence="1" id="KW-1133">Transmembrane helix</keyword>
<proteinExistence type="predicted"/>
<keyword evidence="1" id="KW-0812">Transmembrane</keyword>
<gene>
    <name evidence="2" type="ORF">ACFOZ1_03300</name>
</gene>
<dbReference type="Proteomes" id="UP001595880">
    <property type="component" value="Unassembled WGS sequence"/>
</dbReference>
<reference evidence="3" key="1">
    <citation type="journal article" date="2019" name="Int. J. Syst. Evol. Microbiol.">
        <title>The Global Catalogue of Microorganisms (GCM) 10K type strain sequencing project: providing services to taxonomists for standard genome sequencing and annotation.</title>
        <authorList>
            <consortium name="The Broad Institute Genomics Platform"/>
            <consortium name="The Broad Institute Genome Sequencing Center for Infectious Disease"/>
            <person name="Wu L."/>
            <person name="Ma J."/>
        </authorList>
    </citation>
    <scope>NUCLEOTIDE SEQUENCE [LARGE SCALE GENOMIC DNA]</scope>
    <source>
        <strain evidence="3">KACC 14058</strain>
    </source>
</reference>
<protein>
    <submittedName>
        <fullName evidence="2">Uncharacterized protein</fullName>
    </submittedName>
</protein>
<evidence type="ECO:0000256" key="1">
    <source>
        <dbReference type="SAM" id="Phobius"/>
    </source>
</evidence>
<dbReference type="EMBL" id="JBHSDV010000001">
    <property type="protein sequence ID" value="MFC4386829.1"/>
    <property type="molecule type" value="Genomic_DNA"/>
</dbReference>
<accession>A0ABV8VRK2</accession>
<sequence>MKKVAVICLCIIIFFFVSPAFGKDELGYIIWHHHMYEVSDERITVEDIEHEVGFIESNQDSNIYPIGTILYKVKGIDEHEELAISDESYYRRAHYVKDVAQTSESIFYIIMPYIFLFVLICLYVVREEYKHILLSSTRDD</sequence>
<comment type="caution">
    <text evidence="2">The sequence shown here is derived from an EMBL/GenBank/DDBJ whole genome shotgun (WGS) entry which is preliminary data.</text>
</comment>